<comment type="caution">
    <text evidence="4">The sequence shown here is derived from an EMBL/GenBank/DDBJ whole genome shotgun (WGS) entry which is preliminary data.</text>
</comment>
<evidence type="ECO:0000256" key="2">
    <source>
        <dbReference type="SAM" id="SignalP"/>
    </source>
</evidence>
<dbReference type="Gene3D" id="3.40.50.410">
    <property type="entry name" value="von Willebrand factor, type A domain"/>
    <property type="match status" value="1"/>
</dbReference>
<dbReference type="AlphaFoldDB" id="A0A4R4ABL6"/>
<sequence>MSRLSVRSWPLLLCLLLLPATPFAAPEDVRLLIDVSGSMRQNDPKNLRVPALRLVNSLLPAGARAGVWTFAEGTEVLAAPGVVDDDWRRRTTANLRQVHSRGLFTDIEAALKAATADWDGPPGEGARHVILLTDGLVDVAKDDTRDVASRRRILSEQLDRLRELGVKVHAVALSDNVDTELLEALTERTGGWLESASSAEQLQRVFLHMLEQSAAPTTVPIEGNHFEIDAQVSEFTLLVFRAPGGETRLVSPDGQTLSATAHGPMVQWRGEPGYDLVTIERPAPGRWTLDGGLDPDNRVAVVTDLGIDAAPVPAALHSGDTLRLEAWITDHGAPVARTDFLKLLSAKAILTLADDPTRRIDQPLALDPARNRFTAEIKANAFAAGVYDLSLLIDGETFKRQLQRRLRVTPTPLTLDYQARVLDPASPSENGDAAAEDAAPRPPALLRVVLNLERDQVAPESLFGYVRLEGPGGAQSLLEIAAPTSLPMLYELPVTQPGSYRVGARLAARTVNGSSILLEPPDETLEFAFTAPVEEPPAPPPGAFSWLVFALYVLGGNLLLAAALGLTWWLFKRAAAKQAAAEA</sequence>
<feature type="signal peptide" evidence="2">
    <location>
        <begin position="1"/>
        <end position="24"/>
    </location>
</feature>
<evidence type="ECO:0000259" key="3">
    <source>
        <dbReference type="PROSITE" id="PS50234"/>
    </source>
</evidence>
<keyword evidence="1" id="KW-0812">Transmembrane</keyword>
<dbReference type="SUPFAM" id="SSF53300">
    <property type="entry name" value="vWA-like"/>
    <property type="match status" value="1"/>
</dbReference>
<keyword evidence="1" id="KW-0472">Membrane</keyword>
<dbReference type="Pfam" id="PF00092">
    <property type="entry name" value="VWA"/>
    <property type="match status" value="1"/>
</dbReference>
<feature type="chain" id="PRO_5020631932" evidence="2">
    <location>
        <begin position="25"/>
        <end position="583"/>
    </location>
</feature>
<reference evidence="4 5" key="1">
    <citation type="submission" date="2019-03" db="EMBL/GenBank/DDBJ databases">
        <title>Genomic Encyclopedia of Type Strains, Phase IV (KMG-IV): sequencing the most valuable type-strain genomes for metagenomic binning, comparative biology and taxonomic classification.</title>
        <authorList>
            <person name="Goeker M."/>
        </authorList>
    </citation>
    <scope>NUCLEOTIDE SEQUENCE [LARGE SCALE GENOMIC DNA]</scope>
    <source>
        <strain evidence="4 5">DSM 203</strain>
    </source>
</reference>
<dbReference type="PROSITE" id="PS50234">
    <property type="entry name" value="VWFA"/>
    <property type="match status" value="1"/>
</dbReference>
<accession>A0A4R4ABL6</accession>
<dbReference type="SMART" id="SM00327">
    <property type="entry name" value="VWA"/>
    <property type="match status" value="1"/>
</dbReference>
<dbReference type="InterPro" id="IPR002035">
    <property type="entry name" value="VWF_A"/>
</dbReference>
<evidence type="ECO:0000313" key="4">
    <source>
        <dbReference type="EMBL" id="TCW36421.1"/>
    </source>
</evidence>
<proteinExistence type="predicted"/>
<feature type="domain" description="VWFA" evidence="3">
    <location>
        <begin position="28"/>
        <end position="210"/>
    </location>
</feature>
<name>A0A4R4ABL6_MARGR</name>
<dbReference type="EMBL" id="SMDC01000004">
    <property type="protein sequence ID" value="TCW36421.1"/>
    <property type="molecule type" value="Genomic_DNA"/>
</dbReference>
<gene>
    <name evidence="4" type="ORF">EDC29_104209</name>
</gene>
<keyword evidence="2" id="KW-0732">Signal</keyword>
<protein>
    <submittedName>
        <fullName evidence="4">Uncharacterized protein (TIGR03503 family)</fullName>
    </submittedName>
</protein>
<feature type="transmembrane region" description="Helical" evidence="1">
    <location>
        <begin position="546"/>
        <end position="571"/>
    </location>
</feature>
<dbReference type="Proteomes" id="UP000295247">
    <property type="component" value="Unassembled WGS sequence"/>
</dbReference>
<evidence type="ECO:0000313" key="5">
    <source>
        <dbReference type="Proteomes" id="UP000295247"/>
    </source>
</evidence>
<organism evidence="4 5">
    <name type="scientific">Marichromatium gracile</name>
    <name type="common">Chromatium gracile</name>
    <dbReference type="NCBI Taxonomy" id="1048"/>
    <lineage>
        <taxon>Bacteria</taxon>
        <taxon>Pseudomonadati</taxon>
        <taxon>Pseudomonadota</taxon>
        <taxon>Gammaproteobacteria</taxon>
        <taxon>Chromatiales</taxon>
        <taxon>Chromatiaceae</taxon>
        <taxon>Marichromatium</taxon>
    </lineage>
</organism>
<keyword evidence="1" id="KW-1133">Transmembrane helix</keyword>
<dbReference type="CDD" id="cd00198">
    <property type="entry name" value="vWFA"/>
    <property type="match status" value="1"/>
</dbReference>
<dbReference type="RefSeq" id="WP_243695641.1">
    <property type="nucleotide sequence ID" value="NZ_NRRH01000036.1"/>
</dbReference>
<dbReference type="InterPro" id="IPR036465">
    <property type="entry name" value="vWFA_dom_sf"/>
</dbReference>
<evidence type="ECO:0000256" key="1">
    <source>
        <dbReference type="SAM" id="Phobius"/>
    </source>
</evidence>